<protein>
    <submittedName>
        <fullName evidence="1">Uncharacterized protein</fullName>
    </submittedName>
</protein>
<dbReference type="Proteomes" id="UP000515861">
    <property type="component" value="Chromosome"/>
</dbReference>
<accession>A0A7G9L3P7</accession>
<evidence type="ECO:0000313" key="1">
    <source>
        <dbReference type="EMBL" id="QNM83246.1"/>
    </source>
</evidence>
<evidence type="ECO:0000313" key="2">
    <source>
        <dbReference type="Proteomes" id="UP000515861"/>
    </source>
</evidence>
<organism evidence="1 2">
    <name type="scientific">Sphingomonas sabuli</name>
    <dbReference type="NCBI Taxonomy" id="2764186"/>
    <lineage>
        <taxon>Bacteria</taxon>
        <taxon>Pseudomonadati</taxon>
        <taxon>Pseudomonadota</taxon>
        <taxon>Alphaproteobacteria</taxon>
        <taxon>Sphingomonadales</taxon>
        <taxon>Sphingomonadaceae</taxon>
        <taxon>Sphingomonas</taxon>
    </lineage>
</organism>
<reference evidence="1 2" key="1">
    <citation type="submission" date="2020-08" db="EMBL/GenBank/DDBJ databases">
        <title>Sphingomonas sp. sand1-3 16S ribosomal RNA gene Genome sequencing and assembly.</title>
        <authorList>
            <person name="Kang M."/>
        </authorList>
    </citation>
    <scope>NUCLEOTIDE SEQUENCE [LARGE SCALE GENOMIC DNA]</scope>
    <source>
        <strain evidence="2">sand1-3</strain>
    </source>
</reference>
<dbReference type="RefSeq" id="WP_187480201.1">
    <property type="nucleotide sequence ID" value="NZ_CP060697.1"/>
</dbReference>
<proteinExistence type="predicted"/>
<keyword evidence="2" id="KW-1185">Reference proteome</keyword>
<gene>
    <name evidence="1" type="ORF">H8M03_02535</name>
</gene>
<dbReference type="AlphaFoldDB" id="A0A7G9L3P7"/>
<sequence>MESMILERPAGQAEQAWAGAMAELNRLETECDEKHRLYDAAFKRFCELRPDRASIPTGELPIYCERDLLERDLSDVIDTLVANHGRTWWGDLESAKATKQAAIDAVHAYRQQHEQARSITNVDAIEEAASRAADALSDAEMALVQMRAPTPAALRWKLRRLFGPGDSIWAEEYTRQTYEDIDRFLGGDD</sequence>
<name>A0A7G9L3P7_9SPHN</name>
<dbReference type="EMBL" id="CP060697">
    <property type="protein sequence ID" value="QNM83246.1"/>
    <property type="molecule type" value="Genomic_DNA"/>
</dbReference>
<dbReference type="KEGG" id="ssau:H8M03_02535"/>